<dbReference type="InterPro" id="IPR039426">
    <property type="entry name" value="TonB-dep_rcpt-like"/>
</dbReference>
<dbReference type="Pfam" id="PF07715">
    <property type="entry name" value="Plug"/>
    <property type="match status" value="1"/>
</dbReference>
<dbReference type="RefSeq" id="WP_354695193.1">
    <property type="nucleotide sequence ID" value="NZ_JAZHOG010000005.1"/>
</dbReference>
<keyword evidence="5 11" id="KW-0812">Transmembrane</keyword>
<gene>
    <name evidence="15" type="ORF">V3330_09570</name>
</gene>
<evidence type="ECO:0000256" key="12">
    <source>
        <dbReference type="RuleBase" id="RU003357"/>
    </source>
</evidence>
<evidence type="ECO:0000256" key="9">
    <source>
        <dbReference type="ARBA" id="ARBA00023136"/>
    </source>
</evidence>
<dbReference type="InterPro" id="IPR000531">
    <property type="entry name" value="Beta-barrel_TonB"/>
</dbReference>
<evidence type="ECO:0000256" key="1">
    <source>
        <dbReference type="ARBA" id="ARBA00004571"/>
    </source>
</evidence>
<comment type="subcellular location">
    <subcellularLocation>
        <location evidence="1 11">Cell outer membrane</location>
        <topology evidence="1 11">Multi-pass membrane protein</topology>
    </subcellularLocation>
</comment>
<dbReference type="Proteomes" id="UP001359886">
    <property type="component" value="Unassembled WGS sequence"/>
</dbReference>
<keyword evidence="2 11" id="KW-0813">Transport</keyword>
<evidence type="ECO:0000256" key="2">
    <source>
        <dbReference type="ARBA" id="ARBA00022448"/>
    </source>
</evidence>
<evidence type="ECO:0000256" key="8">
    <source>
        <dbReference type="ARBA" id="ARBA00023077"/>
    </source>
</evidence>
<dbReference type="Gene3D" id="2.40.170.20">
    <property type="entry name" value="TonB-dependent receptor, beta-barrel domain"/>
    <property type="match status" value="1"/>
</dbReference>
<comment type="similarity">
    <text evidence="11 12">Belongs to the TonB-dependent receptor family.</text>
</comment>
<keyword evidence="8 12" id="KW-0798">TonB box</keyword>
<evidence type="ECO:0000256" key="4">
    <source>
        <dbReference type="ARBA" id="ARBA00022496"/>
    </source>
</evidence>
<keyword evidence="10 11" id="KW-0998">Cell outer membrane</keyword>
<reference evidence="15 16" key="1">
    <citation type="submission" date="2024-02" db="EMBL/GenBank/DDBJ databases">
        <title>A novel Wenzhouxiangellaceae bacterium, isolated from coastal sediments.</title>
        <authorList>
            <person name="Du Z.-J."/>
            <person name="Ye Y.-Q."/>
            <person name="Zhang X.-Y."/>
        </authorList>
    </citation>
    <scope>NUCLEOTIDE SEQUENCE [LARGE SCALE GENOMIC DNA]</scope>
    <source>
        <strain evidence="15 16">CH-27</strain>
    </source>
</reference>
<evidence type="ECO:0000259" key="13">
    <source>
        <dbReference type="Pfam" id="PF00593"/>
    </source>
</evidence>
<keyword evidence="9 11" id="KW-0472">Membrane</keyword>
<dbReference type="PROSITE" id="PS52016">
    <property type="entry name" value="TONB_DEPENDENT_REC_3"/>
    <property type="match status" value="1"/>
</dbReference>
<dbReference type="EMBL" id="JAZHOG010000005">
    <property type="protein sequence ID" value="MEJ8567872.1"/>
    <property type="molecule type" value="Genomic_DNA"/>
</dbReference>
<evidence type="ECO:0000256" key="7">
    <source>
        <dbReference type="ARBA" id="ARBA00023065"/>
    </source>
</evidence>
<accession>A0AAW9R8L8</accession>
<sequence>MAQEAELGLLEEVIVTAQRREENLQTTPVAISAVTGSTIEDNRIFNVYDLASATPSFSLTALTPLDLELNIRGVTNTRLDAPTADPSVGLFVDDVFIGRTGDINVDFYDIERIEIIRGPQGVLLGKNVVGGALSVYTRQPEFERASQVMVSVGNYDSILVNGWTTGALTDELAGRLSFQSRNRDGFAYDLLSGRDLENIESAQVRGQLLYEPKDSDFRARVIFDYNDDSTDGINSVAIADPYEASPSRSSFRPWSGLRAFLGLTDPRVSVPEVSRYAGDDFDSVQYFNRESWGVTLDLEWAFDGFDLTSITGYRDVDSGQMYDQTGAGPDVFDTLADFNDYLAFAAGRDLGLGAVLLFSEPVREDAKIKAFSQEIRLTSNTDSKWDWIVGGYWKHDEVDKFDRFIAESITGALPTLSGESHWDNQGENDSLAVFAQVGYQFNEAWKLTVGGRYTEDDKGGDVQGIQVATGDRFTPGDTAPATPLTRPFLTSYGDTWSEFTPQGILEFQPSEDWYWYGSISTGFKGGGYEDTPANEIAATIPFDPETVTNYEAGFKATLLDGRMRFNATAFFMDYKDLQVQQTNQDCLCNLTDNASDAEIKGLEVEVQWAVGAGVILFAGGSMLDTEYVDFVEASGVDSSGNSLQRTPDNQFNFGVNWTFGTGRLADSLRLNASYYWQDMLYWQPANLNEEDAYGLINARLTYEPPQSVWSVSAWVNNLTDELYRTGVIPFFGEEVSQFGAPRTYGVDLRVNF</sequence>
<feature type="domain" description="TonB-dependent receptor plug" evidence="14">
    <location>
        <begin position="24"/>
        <end position="132"/>
    </location>
</feature>
<evidence type="ECO:0000313" key="15">
    <source>
        <dbReference type="EMBL" id="MEJ8567872.1"/>
    </source>
</evidence>
<dbReference type="InterPro" id="IPR012910">
    <property type="entry name" value="Plug_dom"/>
</dbReference>
<name>A0AAW9R8L8_9GAMM</name>
<dbReference type="SUPFAM" id="SSF56935">
    <property type="entry name" value="Porins"/>
    <property type="match status" value="1"/>
</dbReference>
<organism evidence="15 16">
    <name type="scientific">Elongatibacter sediminis</name>
    <dbReference type="NCBI Taxonomy" id="3119006"/>
    <lineage>
        <taxon>Bacteria</taxon>
        <taxon>Pseudomonadati</taxon>
        <taxon>Pseudomonadota</taxon>
        <taxon>Gammaproteobacteria</taxon>
        <taxon>Chromatiales</taxon>
        <taxon>Wenzhouxiangellaceae</taxon>
        <taxon>Elongatibacter</taxon>
    </lineage>
</organism>
<keyword evidence="7" id="KW-0406">Ion transport</keyword>
<feature type="domain" description="TonB-dependent receptor-like beta-barrel" evidence="13">
    <location>
        <begin position="250"/>
        <end position="718"/>
    </location>
</feature>
<dbReference type="PANTHER" id="PTHR32552">
    <property type="entry name" value="FERRICHROME IRON RECEPTOR-RELATED"/>
    <property type="match status" value="1"/>
</dbReference>
<keyword evidence="3 11" id="KW-1134">Transmembrane beta strand</keyword>
<keyword evidence="16" id="KW-1185">Reference proteome</keyword>
<dbReference type="InterPro" id="IPR036942">
    <property type="entry name" value="Beta-barrel_TonB_sf"/>
</dbReference>
<evidence type="ECO:0000256" key="3">
    <source>
        <dbReference type="ARBA" id="ARBA00022452"/>
    </source>
</evidence>
<keyword evidence="6" id="KW-0408">Iron</keyword>
<evidence type="ECO:0000256" key="10">
    <source>
        <dbReference type="ARBA" id="ARBA00023237"/>
    </source>
</evidence>
<evidence type="ECO:0000256" key="11">
    <source>
        <dbReference type="PROSITE-ProRule" id="PRU01360"/>
    </source>
</evidence>
<protein>
    <submittedName>
        <fullName evidence="15">TonB-dependent receptor</fullName>
    </submittedName>
</protein>
<evidence type="ECO:0000256" key="6">
    <source>
        <dbReference type="ARBA" id="ARBA00023004"/>
    </source>
</evidence>
<evidence type="ECO:0000256" key="5">
    <source>
        <dbReference type="ARBA" id="ARBA00022692"/>
    </source>
</evidence>
<dbReference type="PANTHER" id="PTHR32552:SF81">
    <property type="entry name" value="TONB-DEPENDENT OUTER MEMBRANE RECEPTOR"/>
    <property type="match status" value="1"/>
</dbReference>
<keyword evidence="4" id="KW-0410">Iron transport</keyword>
<dbReference type="Pfam" id="PF00593">
    <property type="entry name" value="TonB_dep_Rec_b-barrel"/>
    <property type="match status" value="1"/>
</dbReference>
<proteinExistence type="inferred from homology"/>
<dbReference type="AlphaFoldDB" id="A0AAW9R8L8"/>
<evidence type="ECO:0000259" key="14">
    <source>
        <dbReference type="Pfam" id="PF07715"/>
    </source>
</evidence>
<keyword evidence="15" id="KW-0675">Receptor</keyword>
<evidence type="ECO:0000313" key="16">
    <source>
        <dbReference type="Proteomes" id="UP001359886"/>
    </source>
</evidence>
<comment type="caution">
    <text evidence="15">The sequence shown here is derived from an EMBL/GenBank/DDBJ whole genome shotgun (WGS) entry which is preliminary data.</text>
</comment>
<dbReference type="GO" id="GO:0006826">
    <property type="term" value="P:iron ion transport"/>
    <property type="evidence" value="ECO:0007669"/>
    <property type="project" value="UniProtKB-KW"/>
</dbReference>
<dbReference type="GO" id="GO:0009279">
    <property type="term" value="C:cell outer membrane"/>
    <property type="evidence" value="ECO:0007669"/>
    <property type="project" value="UniProtKB-SubCell"/>
</dbReference>